<name>A0ABR7YB32_9SPHI</name>
<feature type="transmembrane region" description="Helical" evidence="1">
    <location>
        <begin position="21"/>
        <end position="44"/>
    </location>
</feature>
<keyword evidence="1" id="KW-0812">Transmembrane</keyword>
<reference evidence="2 3" key="1">
    <citation type="submission" date="2020-08" db="EMBL/GenBank/DDBJ databases">
        <title>Sphingobacterium sp. DN04309 isolated from aquaculture water.</title>
        <authorList>
            <person name="Zhang M."/>
        </authorList>
    </citation>
    <scope>NUCLEOTIDE SEQUENCE [LARGE SCALE GENOMIC DNA]</scope>
    <source>
        <strain evidence="2 3">DN04309</strain>
    </source>
</reference>
<evidence type="ECO:0000256" key="1">
    <source>
        <dbReference type="SAM" id="Phobius"/>
    </source>
</evidence>
<gene>
    <name evidence="2" type="ORF">H8B04_02705</name>
</gene>
<keyword evidence="1" id="KW-0472">Membrane</keyword>
<feature type="transmembrane region" description="Helical" evidence="1">
    <location>
        <begin position="56"/>
        <end position="76"/>
    </location>
</feature>
<proteinExistence type="predicted"/>
<comment type="caution">
    <text evidence="2">The sequence shown here is derived from an EMBL/GenBank/DDBJ whole genome shotgun (WGS) entry which is preliminary data.</text>
</comment>
<evidence type="ECO:0000313" key="2">
    <source>
        <dbReference type="EMBL" id="MBD1428487.1"/>
    </source>
</evidence>
<dbReference type="Proteomes" id="UP000651271">
    <property type="component" value="Unassembled WGS sequence"/>
</dbReference>
<keyword evidence="3" id="KW-1185">Reference proteome</keyword>
<keyword evidence="1" id="KW-1133">Transmembrane helix</keyword>
<sequence>MSKNIYKDLSNEDLLKKKAQFKGLSIAFGIGFIVIAAVLIYILVNKSTTKVSFATLLPMFTLPITFLPVLINISLLNKELKSRNI</sequence>
<evidence type="ECO:0000313" key="3">
    <source>
        <dbReference type="Proteomes" id="UP000651271"/>
    </source>
</evidence>
<accession>A0ABR7YB32</accession>
<evidence type="ECO:0008006" key="4">
    <source>
        <dbReference type="Google" id="ProtNLM"/>
    </source>
</evidence>
<protein>
    <recommendedName>
        <fullName evidence="4">Redox-active disulfide protein 2</fullName>
    </recommendedName>
</protein>
<dbReference type="EMBL" id="JACOIJ010000003">
    <property type="protein sequence ID" value="MBD1428487.1"/>
    <property type="molecule type" value="Genomic_DNA"/>
</dbReference>
<organism evidence="2 3">
    <name type="scientific">Sphingobacterium litopenaei</name>
    <dbReference type="NCBI Taxonomy" id="2763500"/>
    <lineage>
        <taxon>Bacteria</taxon>
        <taxon>Pseudomonadati</taxon>
        <taxon>Bacteroidota</taxon>
        <taxon>Sphingobacteriia</taxon>
        <taxon>Sphingobacteriales</taxon>
        <taxon>Sphingobacteriaceae</taxon>
        <taxon>Sphingobacterium</taxon>
    </lineage>
</organism>
<dbReference type="RefSeq" id="WP_190301357.1">
    <property type="nucleotide sequence ID" value="NZ_JACOIJ010000003.1"/>
</dbReference>